<keyword evidence="3" id="KW-0862">Zinc</keyword>
<keyword evidence="3" id="KW-0863">Zinc-finger</keyword>
<accession>A0AAN8VUD9</accession>
<comment type="similarity">
    <text evidence="1">Belongs to the FLZ family.</text>
</comment>
<protein>
    <submittedName>
        <fullName evidence="6">Zf-FLZ domain</fullName>
    </submittedName>
</protein>
<dbReference type="GO" id="GO:0008270">
    <property type="term" value="F:zinc ion binding"/>
    <property type="evidence" value="ECO:0007669"/>
    <property type="project" value="UniProtKB-KW"/>
</dbReference>
<dbReference type="InterPro" id="IPR044604">
    <property type="entry name" value="FLZ12/13/14"/>
</dbReference>
<gene>
    <name evidence="6" type="ORF">RJ641_026590</name>
</gene>
<dbReference type="Pfam" id="PF04570">
    <property type="entry name" value="zf-FLZ"/>
    <property type="match status" value="1"/>
</dbReference>
<sequence>MLCDFSSKRRLSINLSLFDSFFPPNKSARNFESGVVGLGIVAAMNTLNEHNNNEALFPAKSAILAVSSPKPKTLTISNTGPIPITIFNSDSMEKSESYTCVISHLGNNLIKKFEYFDSPINGSLPTITTCLVSSGVFSSSSAIQNDKVESSFRTASSGSYFLESCFLCKKQLQGQDIYMYRGEKAFCSVECRCKQISSDEHKEKFGSAARKPFGHSASPCSYPMLFTVGVAAA</sequence>
<dbReference type="AlphaFoldDB" id="A0AAN8VUD9"/>
<dbReference type="PANTHER" id="PTHR47208">
    <property type="entry name" value="OS02G0174800 PROTEIN"/>
    <property type="match status" value="1"/>
</dbReference>
<evidence type="ECO:0000313" key="7">
    <source>
        <dbReference type="Proteomes" id="UP001370490"/>
    </source>
</evidence>
<reference evidence="6 7" key="1">
    <citation type="submission" date="2023-12" db="EMBL/GenBank/DDBJ databases">
        <title>A high-quality genome assembly for Dillenia turbinata (Dilleniales).</title>
        <authorList>
            <person name="Chanderbali A."/>
        </authorList>
    </citation>
    <scope>NUCLEOTIDE SEQUENCE [LARGE SCALE GENOMIC DNA]</scope>
    <source>
        <strain evidence="6">LSX21</strain>
        <tissue evidence="6">Leaf</tissue>
    </source>
</reference>
<feature type="zinc finger region" description="FLZ-type" evidence="4">
    <location>
        <begin position="160"/>
        <end position="203"/>
    </location>
</feature>
<keyword evidence="7" id="KW-1185">Reference proteome</keyword>
<keyword evidence="2" id="KW-0479">Metal-binding</keyword>
<name>A0AAN8VUD9_9MAGN</name>
<dbReference type="PROSITE" id="PS51795">
    <property type="entry name" value="ZF_FLZ"/>
    <property type="match status" value="1"/>
</dbReference>
<evidence type="ECO:0000256" key="2">
    <source>
        <dbReference type="ARBA" id="ARBA00022723"/>
    </source>
</evidence>
<evidence type="ECO:0000256" key="3">
    <source>
        <dbReference type="ARBA" id="ARBA00022771"/>
    </source>
</evidence>
<dbReference type="InterPro" id="IPR007650">
    <property type="entry name" value="Zf-FLZ_dom"/>
</dbReference>
<organism evidence="6 7">
    <name type="scientific">Dillenia turbinata</name>
    <dbReference type="NCBI Taxonomy" id="194707"/>
    <lineage>
        <taxon>Eukaryota</taxon>
        <taxon>Viridiplantae</taxon>
        <taxon>Streptophyta</taxon>
        <taxon>Embryophyta</taxon>
        <taxon>Tracheophyta</taxon>
        <taxon>Spermatophyta</taxon>
        <taxon>Magnoliopsida</taxon>
        <taxon>eudicotyledons</taxon>
        <taxon>Gunneridae</taxon>
        <taxon>Pentapetalae</taxon>
        <taxon>Dilleniales</taxon>
        <taxon>Dilleniaceae</taxon>
        <taxon>Dillenia</taxon>
    </lineage>
</organism>
<evidence type="ECO:0000259" key="5">
    <source>
        <dbReference type="PROSITE" id="PS51795"/>
    </source>
</evidence>
<proteinExistence type="inferred from homology"/>
<evidence type="ECO:0000256" key="4">
    <source>
        <dbReference type="PROSITE-ProRule" id="PRU01131"/>
    </source>
</evidence>
<dbReference type="PANTHER" id="PTHR47208:SF1">
    <property type="entry name" value="OS02G0174800 PROTEIN"/>
    <property type="match status" value="1"/>
</dbReference>
<evidence type="ECO:0000256" key="1">
    <source>
        <dbReference type="ARBA" id="ARBA00009374"/>
    </source>
</evidence>
<dbReference type="EMBL" id="JBAMMX010000004">
    <property type="protein sequence ID" value="KAK6941213.1"/>
    <property type="molecule type" value="Genomic_DNA"/>
</dbReference>
<dbReference type="Proteomes" id="UP001370490">
    <property type="component" value="Unassembled WGS sequence"/>
</dbReference>
<feature type="domain" description="FLZ-type" evidence="5">
    <location>
        <begin position="160"/>
        <end position="203"/>
    </location>
</feature>
<evidence type="ECO:0000313" key="6">
    <source>
        <dbReference type="EMBL" id="KAK6941213.1"/>
    </source>
</evidence>
<comment type="caution">
    <text evidence="6">The sequence shown here is derived from an EMBL/GenBank/DDBJ whole genome shotgun (WGS) entry which is preliminary data.</text>
</comment>